<evidence type="ECO:0000313" key="1">
    <source>
        <dbReference type="EMBL" id="SVC61263.1"/>
    </source>
</evidence>
<dbReference type="EMBL" id="UINC01100873">
    <property type="protein sequence ID" value="SVC61263.1"/>
    <property type="molecule type" value="Genomic_DNA"/>
</dbReference>
<dbReference type="AlphaFoldDB" id="A0A382NJ78"/>
<reference evidence="1" key="1">
    <citation type="submission" date="2018-05" db="EMBL/GenBank/DDBJ databases">
        <authorList>
            <person name="Lanie J.A."/>
            <person name="Ng W.-L."/>
            <person name="Kazmierczak K.M."/>
            <person name="Andrzejewski T.M."/>
            <person name="Davidsen T.M."/>
            <person name="Wayne K.J."/>
            <person name="Tettelin H."/>
            <person name="Glass J.I."/>
            <person name="Rusch D."/>
            <person name="Podicherti R."/>
            <person name="Tsui H.-C.T."/>
            <person name="Winkler M.E."/>
        </authorList>
    </citation>
    <scope>NUCLEOTIDE SEQUENCE</scope>
</reference>
<accession>A0A382NJ78</accession>
<protein>
    <recommendedName>
        <fullName evidence="2">Squalene cyclase C-terminal domain-containing protein</fullName>
    </recommendedName>
</protein>
<organism evidence="1">
    <name type="scientific">marine metagenome</name>
    <dbReference type="NCBI Taxonomy" id="408172"/>
    <lineage>
        <taxon>unclassified sequences</taxon>
        <taxon>metagenomes</taxon>
        <taxon>ecological metagenomes</taxon>
    </lineage>
</organism>
<sequence>MASFIKYFTNPNGEINDPIVQKRARKNRLIVSLRLGDWNNISGKQNRRAETRQSFAALRALGEKPDRPYLKIPQTKRKIKRYIHSLDWNHPWGAGSHFSHLIFFLKNNDEMFKYHNYDALELIDFAFKEVNKYRQADGAWYDRSASDAQKVNGAMKMVTSYMASEREDLNNRKRLIDLCLALKSNPDACNNFNLVLVLYFCSQNSNYRKSEIKDFILDRLQIYKCYYWPEKGGFSFFEKKANKNYYDANISKGLAEPDIHGTHLFLWGITLISKILKLEDSIQLNMPIS</sequence>
<proteinExistence type="predicted"/>
<name>A0A382NJ78_9ZZZZ</name>
<gene>
    <name evidence="1" type="ORF">METZ01_LOCUS314117</name>
</gene>
<evidence type="ECO:0008006" key="2">
    <source>
        <dbReference type="Google" id="ProtNLM"/>
    </source>
</evidence>